<gene>
    <name evidence="5" type="ORF">ASCRUDRAFT_8290</name>
</gene>
<dbReference type="GeneID" id="30968428"/>
<protein>
    <submittedName>
        <fullName evidence="5">tRNA pseudouridine synthase D</fullName>
    </submittedName>
</protein>
<dbReference type="PANTHER" id="PTHR13326">
    <property type="entry name" value="TRNA PSEUDOURIDINE SYNTHASE D"/>
    <property type="match status" value="1"/>
</dbReference>
<dbReference type="InterPro" id="IPR020103">
    <property type="entry name" value="PsdUridine_synth_cat_dom_sf"/>
</dbReference>
<dbReference type="EMBL" id="KV454481">
    <property type="protein sequence ID" value="ODV60677.1"/>
    <property type="molecule type" value="Genomic_DNA"/>
</dbReference>
<organism evidence="5 6">
    <name type="scientific">Ascoidea rubescens DSM 1968</name>
    <dbReference type="NCBI Taxonomy" id="1344418"/>
    <lineage>
        <taxon>Eukaryota</taxon>
        <taxon>Fungi</taxon>
        <taxon>Dikarya</taxon>
        <taxon>Ascomycota</taxon>
        <taxon>Saccharomycotina</taxon>
        <taxon>Saccharomycetes</taxon>
        <taxon>Ascoideaceae</taxon>
        <taxon>Ascoidea</taxon>
    </lineage>
</organism>
<dbReference type="InterPro" id="IPR011760">
    <property type="entry name" value="PsdUridine_synth_TruD_insert"/>
</dbReference>
<dbReference type="PIRSF" id="PIRSF037016">
    <property type="entry name" value="Pseudouridin_synth_euk_prd"/>
    <property type="match status" value="1"/>
</dbReference>
<dbReference type="InterPro" id="IPR001656">
    <property type="entry name" value="PsdUridine_synth_TruD"/>
</dbReference>
<feature type="region of interest" description="Disordered" evidence="3">
    <location>
        <begin position="29"/>
        <end position="87"/>
    </location>
</feature>
<name>A0A1D2VGS2_9ASCO</name>
<evidence type="ECO:0000256" key="1">
    <source>
        <dbReference type="ARBA" id="ARBA00007953"/>
    </source>
</evidence>
<dbReference type="PROSITE" id="PS50984">
    <property type="entry name" value="TRUD"/>
    <property type="match status" value="1"/>
</dbReference>
<dbReference type="FunCoup" id="A0A1D2VGS2">
    <property type="interactions" value="1193"/>
</dbReference>
<evidence type="ECO:0000313" key="5">
    <source>
        <dbReference type="EMBL" id="ODV60677.1"/>
    </source>
</evidence>
<dbReference type="STRING" id="1344418.A0A1D2VGS2"/>
<sequence length="747" mass="85011">MTSENKEIGDLNDSVKQFGNEDFISLKQSHKLDDNDSGLENKETKKVKLEAHGKKSQLNENSSEEDIKLILDNSKKNSDTPVEDKQREKIKEFQRKKTIVGINESDVGITKFVSNDINPFTGILKERYSDFLVNEIDTNDKVVHLVDEGFPIEDRKAKKAAERKKLLEEKNNDGTAAGASTLSKNNPKVSEISEEDKEEVINLIGSENLEKINNLLTVGQSFETETHYDDKSERSTIHQTLRRVFNGKLETATTSNNTFKISLANSNSRGRVNRAKPIVNDYGLGPQKAYLHFSIFKENKETMEVAALLSKFLRIPSKAIRYAGTKDRRGVTVQRASINKIRVDRVNGLNRILKGIRLGSFSYSDNSLNLGDLNGNEFIITIRDARLIDSGKDDKDIYKVIESSMSTLKNKGFINYYGMQRFGTFSISTHEVGVKLLLGDWEGVCELILSEQDLVLPESVEARRVWSESRDPQLAFRKMPKKCVAESMILKTLSLNGLRSDDGNFTSDSYFKAIMKIPRNLRIMYGHAYQSFVWNNVASKRIELFGFEIVPGDLVIASNSDDKDIDKKIDFEEDVRPEQFIRARAVTQEEIEKGEKTIYDVVLPTPGFDIVYPENEKLKQVYVDVMAKDGLDPFNMSRNVREFSFAGSYRHLITKPKDLEYFIRKYENPIEQLLLTDLEILRLKQNNSDKQVESIQILPQKSDENNSPIGSRVAVILKMKLGVSSYATMALRELMKTERNDLKDVHD</sequence>
<dbReference type="Gene3D" id="3.30.2350.20">
    <property type="entry name" value="TruD, catalytic domain"/>
    <property type="match status" value="2"/>
</dbReference>
<feature type="compositionally biased region" description="Basic and acidic residues" evidence="3">
    <location>
        <begin position="30"/>
        <end position="53"/>
    </location>
</feature>
<evidence type="ECO:0000256" key="2">
    <source>
        <dbReference type="ARBA" id="ARBA00023235"/>
    </source>
</evidence>
<dbReference type="GO" id="GO:0031119">
    <property type="term" value="P:tRNA pseudouridine synthesis"/>
    <property type="evidence" value="ECO:0007669"/>
    <property type="project" value="EnsemblFungi"/>
</dbReference>
<dbReference type="CDD" id="cd01291">
    <property type="entry name" value="PseudoU_synth"/>
    <property type="match status" value="1"/>
</dbReference>
<feature type="domain" description="TRUD" evidence="4">
    <location>
        <begin position="412"/>
        <end position="655"/>
    </location>
</feature>
<keyword evidence="2" id="KW-0413">Isomerase</keyword>
<reference evidence="6" key="1">
    <citation type="submission" date="2016-05" db="EMBL/GenBank/DDBJ databases">
        <title>Comparative genomics of biotechnologically important yeasts.</title>
        <authorList>
            <consortium name="DOE Joint Genome Institute"/>
            <person name="Riley R."/>
            <person name="Haridas S."/>
            <person name="Wolfe K.H."/>
            <person name="Lopes M.R."/>
            <person name="Hittinger C.T."/>
            <person name="Goker M."/>
            <person name="Salamov A."/>
            <person name="Wisecaver J."/>
            <person name="Long T.M."/>
            <person name="Aerts A.L."/>
            <person name="Barry K."/>
            <person name="Choi C."/>
            <person name="Clum A."/>
            <person name="Coughlan A.Y."/>
            <person name="Deshpande S."/>
            <person name="Douglass A.P."/>
            <person name="Hanson S.J."/>
            <person name="Klenk H.-P."/>
            <person name="Labutti K."/>
            <person name="Lapidus A."/>
            <person name="Lindquist E."/>
            <person name="Lipzen A."/>
            <person name="Meier-Kolthoff J.P."/>
            <person name="Ohm R.A."/>
            <person name="Otillar R.P."/>
            <person name="Pangilinan J."/>
            <person name="Peng Y."/>
            <person name="Rokas A."/>
            <person name="Rosa C.A."/>
            <person name="Scheuner C."/>
            <person name="Sibirny A.A."/>
            <person name="Slot J.C."/>
            <person name="Stielow J.B."/>
            <person name="Sun H."/>
            <person name="Kurtzman C.P."/>
            <person name="Blackwell M."/>
            <person name="Grigoriev I.V."/>
            <person name="Jeffries T.W."/>
        </authorList>
    </citation>
    <scope>NUCLEOTIDE SEQUENCE [LARGE SCALE GENOMIC DNA]</scope>
    <source>
        <strain evidence="6">DSM 1968</strain>
    </source>
</reference>
<dbReference type="GO" id="GO:0005737">
    <property type="term" value="C:cytoplasm"/>
    <property type="evidence" value="ECO:0007669"/>
    <property type="project" value="EnsemblFungi"/>
</dbReference>
<evidence type="ECO:0000313" key="6">
    <source>
        <dbReference type="Proteomes" id="UP000095038"/>
    </source>
</evidence>
<dbReference type="Pfam" id="PF01142">
    <property type="entry name" value="TruD"/>
    <property type="match status" value="1"/>
</dbReference>
<proteinExistence type="inferred from homology"/>
<dbReference type="InParanoid" id="A0A1D2VGS2"/>
<feature type="compositionally biased region" description="Basic and acidic residues" evidence="3">
    <location>
        <begin position="65"/>
        <end position="87"/>
    </location>
</feature>
<dbReference type="GO" id="GO:0031120">
    <property type="term" value="P:snRNA pseudouridine synthesis"/>
    <property type="evidence" value="ECO:0007669"/>
    <property type="project" value="EnsemblFungi"/>
</dbReference>
<dbReference type="GO" id="GO:1990481">
    <property type="term" value="P:mRNA pseudouridine synthesis"/>
    <property type="evidence" value="ECO:0007669"/>
    <property type="project" value="EnsemblFungi"/>
</dbReference>
<dbReference type="PANTHER" id="PTHR13326:SF21">
    <property type="entry name" value="PSEUDOURIDYLATE SYNTHASE PUS7L"/>
    <property type="match status" value="1"/>
</dbReference>
<comment type="similarity">
    <text evidence="1">Belongs to the pseudouridine synthase TruD family.</text>
</comment>
<dbReference type="CDD" id="cd02576">
    <property type="entry name" value="PseudoU_synth_ScPUS7"/>
    <property type="match status" value="1"/>
</dbReference>
<dbReference type="GO" id="GO:0009982">
    <property type="term" value="F:pseudouridine synthase activity"/>
    <property type="evidence" value="ECO:0007669"/>
    <property type="project" value="EnsemblFungi"/>
</dbReference>
<feature type="compositionally biased region" description="Polar residues" evidence="3">
    <location>
        <begin position="178"/>
        <end position="188"/>
    </location>
</feature>
<dbReference type="SUPFAM" id="SSF55120">
    <property type="entry name" value="Pseudouridine synthase"/>
    <property type="match status" value="1"/>
</dbReference>
<dbReference type="OrthoDB" id="447290at2759"/>
<dbReference type="AlphaFoldDB" id="A0A1D2VGS2"/>
<dbReference type="GO" id="GO:0031429">
    <property type="term" value="C:box H/ACA snoRNP complex"/>
    <property type="evidence" value="ECO:0007669"/>
    <property type="project" value="EnsemblFungi"/>
</dbReference>
<evidence type="ECO:0000256" key="3">
    <source>
        <dbReference type="SAM" id="MobiDB-lite"/>
    </source>
</evidence>
<dbReference type="GO" id="GO:0003723">
    <property type="term" value="F:RNA binding"/>
    <property type="evidence" value="ECO:0007669"/>
    <property type="project" value="InterPro"/>
</dbReference>
<dbReference type="GO" id="GO:0000455">
    <property type="term" value="P:enzyme-directed rRNA pseudouridine synthesis"/>
    <property type="evidence" value="ECO:0007669"/>
    <property type="project" value="EnsemblFungi"/>
</dbReference>
<evidence type="ECO:0000259" key="4">
    <source>
        <dbReference type="PROSITE" id="PS50984"/>
    </source>
</evidence>
<dbReference type="Proteomes" id="UP000095038">
    <property type="component" value="Unassembled WGS sequence"/>
</dbReference>
<dbReference type="NCBIfam" id="TIGR00094">
    <property type="entry name" value="tRNA_TruD_broad"/>
    <property type="match status" value="1"/>
</dbReference>
<accession>A0A1D2VGS2</accession>
<feature type="region of interest" description="Disordered" evidence="3">
    <location>
        <begin position="167"/>
        <end position="194"/>
    </location>
</feature>
<dbReference type="InterPro" id="IPR042214">
    <property type="entry name" value="TruD_catalytic"/>
</dbReference>
<keyword evidence="6" id="KW-1185">Reference proteome</keyword>
<dbReference type="RefSeq" id="XP_020046984.1">
    <property type="nucleotide sequence ID" value="XM_020194792.1"/>
</dbReference>